<reference evidence="1 2" key="1">
    <citation type="submission" date="2016-03" db="EMBL/GenBank/DDBJ databases">
        <authorList>
            <person name="Ploux O."/>
        </authorList>
    </citation>
    <scope>NUCLEOTIDE SEQUENCE [LARGE SCALE GENOMIC DNA]</scope>
    <source>
        <strain evidence="1 2">R-45370</strain>
    </source>
</reference>
<dbReference type="RefSeq" id="WP_066984268.1">
    <property type="nucleotide sequence ID" value="NZ_LUUI01000119.1"/>
</dbReference>
<evidence type="ECO:0000313" key="1">
    <source>
        <dbReference type="EMBL" id="OAI13455.1"/>
    </source>
</evidence>
<protein>
    <recommendedName>
        <fullName evidence="3">YHS domain-containing protein</fullName>
    </recommendedName>
</protein>
<organism evidence="1 2">
    <name type="scientific">Methylomonas lenta</name>
    <dbReference type="NCBI Taxonomy" id="980561"/>
    <lineage>
        <taxon>Bacteria</taxon>
        <taxon>Pseudomonadati</taxon>
        <taxon>Pseudomonadota</taxon>
        <taxon>Gammaproteobacteria</taxon>
        <taxon>Methylococcales</taxon>
        <taxon>Methylococcaceae</taxon>
        <taxon>Methylomonas</taxon>
    </lineage>
</organism>
<comment type="caution">
    <text evidence="1">The sequence shown here is derived from an EMBL/GenBank/DDBJ whole genome shotgun (WGS) entry which is preliminary data.</text>
</comment>
<keyword evidence="2" id="KW-1185">Reference proteome</keyword>
<evidence type="ECO:0008006" key="3">
    <source>
        <dbReference type="Google" id="ProtNLM"/>
    </source>
</evidence>
<dbReference type="OrthoDB" id="9809270at2"/>
<dbReference type="AlphaFoldDB" id="A0A177N6G8"/>
<dbReference type="Gene3D" id="1.10.620.20">
    <property type="entry name" value="Ribonucleotide Reductase, subunit A"/>
    <property type="match status" value="1"/>
</dbReference>
<dbReference type="InterPro" id="IPR012348">
    <property type="entry name" value="RNR-like"/>
</dbReference>
<gene>
    <name evidence="1" type="ORF">A1359_12220</name>
</gene>
<dbReference type="EMBL" id="LUUI01000119">
    <property type="protein sequence ID" value="OAI13455.1"/>
    <property type="molecule type" value="Genomic_DNA"/>
</dbReference>
<proteinExistence type="predicted"/>
<dbReference type="GO" id="GO:0016491">
    <property type="term" value="F:oxidoreductase activity"/>
    <property type="evidence" value="ECO:0007669"/>
    <property type="project" value="InterPro"/>
</dbReference>
<name>A0A177N6G8_9GAMM</name>
<evidence type="ECO:0000313" key="2">
    <source>
        <dbReference type="Proteomes" id="UP000078476"/>
    </source>
</evidence>
<accession>A0A177N6G8</accession>
<dbReference type="STRING" id="980561.A1359_12220"/>
<sequence length="125" mass="13727">METPICPACGCSLVRLGITNQKAVQHNHAGKQYWFCCKGCLELFITDPESCLTETAGLTVCPVCLAEKPVNATVIMDFNGKPVAFCRCPHCLDVFNKDPHYFIARLAWQTDYAGVFGENMGCCGK</sequence>
<dbReference type="Proteomes" id="UP000078476">
    <property type="component" value="Unassembled WGS sequence"/>
</dbReference>